<accession>A0A9P6J7T7</accession>
<feature type="compositionally biased region" description="Acidic residues" evidence="1">
    <location>
        <begin position="193"/>
        <end position="204"/>
    </location>
</feature>
<feature type="region of interest" description="Disordered" evidence="1">
    <location>
        <begin position="620"/>
        <end position="650"/>
    </location>
</feature>
<feature type="compositionally biased region" description="Low complexity" evidence="1">
    <location>
        <begin position="114"/>
        <end position="136"/>
    </location>
</feature>
<feature type="compositionally biased region" description="Basic residues" evidence="1">
    <location>
        <begin position="1"/>
        <end position="10"/>
    </location>
</feature>
<feature type="region of interest" description="Disordered" evidence="1">
    <location>
        <begin position="524"/>
        <end position="588"/>
    </location>
</feature>
<dbReference type="Proteomes" id="UP000738359">
    <property type="component" value="Unassembled WGS sequence"/>
</dbReference>
<feature type="compositionally biased region" description="Acidic residues" evidence="1">
    <location>
        <begin position="917"/>
        <end position="936"/>
    </location>
</feature>
<evidence type="ECO:0000256" key="1">
    <source>
        <dbReference type="SAM" id="MobiDB-lite"/>
    </source>
</evidence>
<dbReference type="EMBL" id="JAAAHY010000407">
    <property type="protein sequence ID" value="KAF9964093.1"/>
    <property type="molecule type" value="Genomic_DNA"/>
</dbReference>
<evidence type="ECO:0000313" key="3">
    <source>
        <dbReference type="Proteomes" id="UP000738359"/>
    </source>
</evidence>
<dbReference type="GO" id="GO:0008270">
    <property type="term" value="F:zinc ion binding"/>
    <property type="evidence" value="ECO:0007669"/>
    <property type="project" value="InterPro"/>
</dbReference>
<protein>
    <submittedName>
        <fullName evidence="2">Uncharacterized protein</fullName>
    </submittedName>
</protein>
<comment type="caution">
    <text evidence="2">The sequence shown here is derived from an EMBL/GenBank/DDBJ whole genome shotgun (WGS) entry which is preliminary data.</text>
</comment>
<feature type="compositionally biased region" description="Basic and acidic residues" evidence="1">
    <location>
        <begin position="348"/>
        <end position="371"/>
    </location>
</feature>
<feature type="compositionally biased region" description="Polar residues" evidence="1">
    <location>
        <begin position="555"/>
        <end position="564"/>
    </location>
</feature>
<feature type="compositionally biased region" description="Low complexity" evidence="1">
    <location>
        <begin position="15"/>
        <end position="30"/>
    </location>
</feature>
<evidence type="ECO:0000313" key="2">
    <source>
        <dbReference type="EMBL" id="KAF9964093.1"/>
    </source>
</evidence>
<feature type="region of interest" description="Disordered" evidence="1">
    <location>
        <begin position="1"/>
        <end position="258"/>
    </location>
</feature>
<feature type="region of interest" description="Disordered" evidence="1">
    <location>
        <begin position="335"/>
        <end position="371"/>
    </location>
</feature>
<feature type="compositionally biased region" description="Polar residues" evidence="1">
    <location>
        <begin position="205"/>
        <end position="219"/>
    </location>
</feature>
<feature type="compositionally biased region" description="Acidic residues" evidence="1">
    <location>
        <begin position="628"/>
        <end position="643"/>
    </location>
</feature>
<dbReference type="InterPro" id="IPR036864">
    <property type="entry name" value="Zn2-C6_fun-type_DNA-bd_sf"/>
</dbReference>
<gene>
    <name evidence="2" type="ORF">BGZ70_006944</name>
</gene>
<dbReference type="AlphaFoldDB" id="A0A9P6J7T7"/>
<sequence length="961" mass="107648">MPSSLRKRRAKQESEPPSASPSVQPESESQSQRHDQDHDHDHDHDLEQEQEQELDNDQNHEGALFAGMELDDWKWNDRDRRTTSVSPTKQPRLMYEPAHYVDFDPGSPSEWHAQSPSRSPSYSPSLAQSQSISHSPRPTATPAHALTPVKGEQDVGHPAFEAFKAFEPEHRTLSQVAHSGDDDPGTKGMTSDQDTDSSADDPESQDSTSEYEFNSTVSDEGSGHRANDEEGEGDADDPSLASEPKEVQVTRGSDQKNEHAFGRAVADENGGDGFWDEAEVTKYRQEVKAKLEDLILRQTYIGTVAPSRRDVQNMPVPLYLSDRSYPNMVQQRTLQQEARRKRYTGSVEQRRQQREQRLARLEQHRAKGETQDQRIRYASQCTSCIIQGLECSGHKPICSQCHQSSSATTATLSNKTAVPSSIRVPPSDAAPSFCSYPVEGDLVIAPEMYKRLKDVVIPEAARPSLKRGGMKRTEIARIIPQITGRRDDSTDAGWVVGVAKKEASLYPWRPQLDKNPAANADYMLDIRFKPPPPPDTSGPDAGPSTGVKRQKSLQRRSATWSIDQMPSELQLPTETSAEAPRPRKMSKVVRKLSRKLLALPRHGKKSVSGKKVDWVVSETQAKGQEDGMSTEDEADDIDQDDTEENGHRRQRGVVKRYRLGQQNQELFRDLDPRNLVGDTAVYRLAETLDDDDHTVYLGLDKTTQDALFVNRHRTGLDAMTKNFRQGTVTAIRQLGWAGNERRDNKEYAQPRAEQPRVEVGMDGVKTYRRVKTFRSPKGSTEVAAKVRKINSRTFRPWVPEKGEEILPSVCDVPGTSFLQALHHYASYFYTHAYPCPDVFQALDLPSHIALGMIIQEVISDFAFKLGKESQLEDFEVLEERLTAERIFGKDQVAHAGDGTDLANEGVSTGLREKGNEDGEDEAEEEEEEVAAADDAETGYRFSPRPTFAFDSSEEDEEDVLD</sequence>
<feature type="compositionally biased region" description="Basic and acidic residues" evidence="1">
    <location>
        <begin position="31"/>
        <end position="47"/>
    </location>
</feature>
<dbReference type="OrthoDB" id="2565191at2759"/>
<proteinExistence type="predicted"/>
<feature type="region of interest" description="Disordered" evidence="1">
    <location>
        <begin position="896"/>
        <end position="961"/>
    </location>
</feature>
<keyword evidence="3" id="KW-1185">Reference proteome</keyword>
<feature type="compositionally biased region" description="Acidic residues" evidence="1">
    <location>
        <begin position="951"/>
        <end position="961"/>
    </location>
</feature>
<name>A0A9P6J7T7_MORAP</name>
<feature type="compositionally biased region" description="Basic and acidic residues" evidence="1">
    <location>
        <begin position="71"/>
        <end position="82"/>
    </location>
</feature>
<reference evidence="2" key="1">
    <citation type="journal article" date="2020" name="Fungal Divers.">
        <title>Resolving the Mortierellaceae phylogeny through synthesis of multi-gene phylogenetics and phylogenomics.</title>
        <authorList>
            <person name="Vandepol N."/>
            <person name="Liber J."/>
            <person name="Desiro A."/>
            <person name="Na H."/>
            <person name="Kennedy M."/>
            <person name="Barry K."/>
            <person name="Grigoriev I.V."/>
            <person name="Miller A.N."/>
            <person name="O'Donnell K."/>
            <person name="Stajich J.E."/>
            <person name="Bonito G."/>
        </authorList>
    </citation>
    <scope>NUCLEOTIDE SEQUENCE</scope>
    <source>
        <strain evidence="2">CK1249</strain>
    </source>
</reference>
<dbReference type="GO" id="GO:0000981">
    <property type="term" value="F:DNA-binding transcription factor activity, RNA polymerase II-specific"/>
    <property type="evidence" value="ECO:0007669"/>
    <property type="project" value="InterPro"/>
</dbReference>
<dbReference type="SUPFAM" id="SSF57701">
    <property type="entry name" value="Zn2/Cys6 DNA-binding domain"/>
    <property type="match status" value="1"/>
</dbReference>
<feature type="compositionally biased region" description="Basic and acidic residues" evidence="1">
    <location>
        <begin position="243"/>
        <end position="258"/>
    </location>
</feature>
<organism evidence="2 3">
    <name type="scientific">Mortierella alpina</name>
    <name type="common">Oleaginous fungus</name>
    <name type="synonym">Mortierella renispora</name>
    <dbReference type="NCBI Taxonomy" id="64518"/>
    <lineage>
        <taxon>Eukaryota</taxon>
        <taxon>Fungi</taxon>
        <taxon>Fungi incertae sedis</taxon>
        <taxon>Mucoromycota</taxon>
        <taxon>Mortierellomycotina</taxon>
        <taxon>Mortierellomycetes</taxon>
        <taxon>Mortierellales</taxon>
        <taxon>Mortierellaceae</taxon>
        <taxon>Mortierella</taxon>
    </lineage>
</organism>